<organism evidence="1 2">
    <name type="scientific">Aspergillus sclerotiicarbonarius (strain CBS 121057 / IBT 28362)</name>
    <dbReference type="NCBI Taxonomy" id="1448318"/>
    <lineage>
        <taxon>Eukaryota</taxon>
        <taxon>Fungi</taxon>
        <taxon>Dikarya</taxon>
        <taxon>Ascomycota</taxon>
        <taxon>Pezizomycotina</taxon>
        <taxon>Eurotiomycetes</taxon>
        <taxon>Eurotiomycetidae</taxon>
        <taxon>Eurotiales</taxon>
        <taxon>Aspergillaceae</taxon>
        <taxon>Aspergillus</taxon>
        <taxon>Aspergillus subgen. Circumdati</taxon>
    </lineage>
</organism>
<evidence type="ECO:0000313" key="1">
    <source>
        <dbReference type="EMBL" id="PYI10323.1"/>
    </source>
</evidence>
<proteinExistence type="predicted"/>
<dbReference type="VEuPathDB" id="FungiDB:BO78DRAFT_217906"/>
<evidence type="ECO:0000313" key="2">
    <source>
        <dbReference type="Proteomes" id="UP000248423"/>
    </source>
</evidence>
<reference evidence="1 2" key="1">
    <citation type="submission" date="2018-02" db="EMBL/GenBank/DDBJ databases">
        <title>The genomes of Aspergillus section Nigri reveals drivers in fungal speciation.</title>
        <authorList>
            <consortium name="DOE Joint Genome Institute"/>
            <person name="Vesth T.C."/>
            <person name="Nybo J."/>
            <person name="Theobald S."/>
            <person name="Brandl J."/>
            <person name="Frisvad J.C."/>
            <person name="Nielsen K.F."/>
            <person name="Lyhne E.K."/>
            <person name="Kogle M.E."/>
            <person name="Kuo A."/>
            <person name="Riley R."/>
            <person name="Clum A."/>
            <person name="Nolan M."/>
            <person name="Lipzen A."/>
            <person name="Salamov A."/>
            <person name="Henrissat B."/>
            <person name="Wiebenga A."/>
            <person name="De vries R.P."/>
            <person name="Grigoriev I.V."/>
            <person name="Mortensen U.H."/>
            <person name="Andersen M.R."/>
            <person name="Baker S.E."/>
        </authorList>
    </citation>
    <scope>NUCLEOTIDE SEQUENCE [LARGE SCALE GENOMIC DNA]</scope>
    <source>
        <strain evidence="1 2">CBS 121057</strain>
    </source>
</reference>
<name>A0A319FM65_ASPSB</name>
<keyword evidence="2" id="KW-1185">Reference proteome</keyword>
<dbReference type="AlphaFoldDB" id="A0A319FM65"/>
<accession>A0A319FM65</accession>
<dbReference type="Proteomes" id="UP000248423">
    <property type="component" value="Unassembled WGS sequence"/>
</dbReference>
<dbReference type="EMBL" id="KZ826322">
    <property type="protein sequence ID" value="PYI10323.1"/>
    <property type="molecule type" value="Genomic_DNA"/>
</dbReference>
<protein>
    <submittedName>
        <fullName evidence="1">Uncharacterized protein</fullName>
    </submittedName>
</protein>
<gene>
    <name evidence="1" type="ORF">BO78DRAFT_217906</name>
</gene>
<sequence>MPENLPHRDARGVLTPAQAHLLQYRGRFCTLLDELLCRWTNRWAEADIGDVSSGSLLMFSLFENTSPGTTGEYLDRNLRLFLTSLGFPGSRNHYTASVWRPDCNTCKQIPVGIETGIEKGNAGGAVRQAGQKQALTGCLVPTPCGLPDAMLRVQVMCIDTIFSVLPGGQTARKSIPRGGLNRN</sequence>